<evidence type="ECO:0000259" key="1">
    <source>
        <dbReference type="PROSITE" id="PS50090"/>
    </source>
</evidence>
<reference evidence="3 4" key="1">
    <citation type="submission" date="2016-11" db="EMBL/GenBank/DDBJ databases">
        <title>The macronuclear genome of Stentor coeruleus: a giant cell with tiny introns.</title>
        <authorList>
            <person name="Slabodnick M."/>
            <person name="Ruby J.G."/>
            <person name="Reiff S.B."/>
            <person name="Swart E.C."/>
            <person name="Gosai S."/>
            <person name="Prabakaran S."/>
            <person name="Witkowska E."/>
            <person name="Larue G.E."/>
            <person name="Fisher S."/>
            <person name="Freeman R.M."/>
            <person name="Gunawardena J."/>
            <person name="Chu W."/>
            <person name="Stover N.A."/>
            <person name="Gregory B.D."/>
            <person name="Nowacki M."/>
            <person name="Derisi J."/>
            <person name="Roy S.W."/>
            <person name="Marshall W.F."/>
            <person name="Sood P."/>
        </authorList>
    </citation>
    <scope>NUCLEOTIDE SEQUENCE [LARGE SCALE GENOMIC DNA]</scope>
    <source>
        <strain evidence="3">WM001</strain>
    </source>
</reference>
<proteinExistence type="predicted"/>
<dbReference type="PROSITE" id="PS51294">
    <property type="entry name" value="HTH_MYB"/>
    <property type="match status" value="2"/>
</dbReference>
<dbReference type="EMBL" id="MPUH01000082">
    <property type="protein sequence ID" value="OMJ91404.1"/>
    <property type="molecule type" value="Genomic_DNA"/>
</dbReference>
<dbReference type="Pfam" id="PF13921">
    <property type="entry name" value="Myb_DNA-bind_6"/>
    <property type="match status" value="1"/>
</dbReference>
<dbReference type="GO" id="GO:0000981">
    <property type="term" value="F:DNA-binding transcription factor activity, RNA polymerase II-specific"/>
    <property type="evidence" value="ECO:0007669"/>
    <property type="project" value="TreeGrafter"/>
</dbReference>
<dbReference type="GO" id="GO:0005634">
    <property type="term" value="C:nucleus"/>
    <property type="evidence" value="ECO:0007669"/>
    <property type="project" value="TreeGrafter"/>
</dbReference>
<dbReference type="PROSITE" id="PS50090">
    <property type="entry name" value="MYB_LIKE"/>
    <property type="match status" value="1"/>
</dbReference>
<accession>A0A1R2CQX0</accession>
<evidence type="ECO:0000259" key="2">
    <source>
        <dbReference type="PROSITE" id="PS51294"/>
    </source>
</evidence>
<dbReference type="SUPFAM" id="SSF46689">
    <property type="entry name" value="Homeodomain-like"/>
    <property type="match status" value="1"/>
</dbReference>
<dbReference type="PANTHER" id="PTHR45614:SF274">
    <property type="entry name" value="MYB-LIKE DNA-BINDING PROTEIN"/>
    <property type="match status" value="1"/>
</dbReference>
<feature type="domain" description="HTH myb-type" evidence="2">
    <location>
        <begin position="64"/>
        <end position="114"/>
    </location>
</feature>
<sequence>MELSSRSPKLWTKQEDKILNEAIKKFGIRKWVLVSEQVSSSLSYIRSPKQCRERWSNFLKKILKKTPFDDDEIRTIYSNQALIGNKWSKIAKKLPGRGENQIKNFFYATVRRNLRRFNKDKPQHERLNYFSERLLDNLEIRNILLSGKNIKSKIMKSILLSPEAKRFIYSLNEDIKTQKGLDCEIENVSKIGNGECSNENTLRDDDNEIKIMENQFEMVYDNMVAQEFFRAQYLMAFSMFNSNESLGGLSGEYGNDSLNFFDGSSYIRYF</sequence>
<name>A0A1R2CQX0_9CILI</name>
<dbReference type="Gene3D" id="1.10.10.60">
    <property type="entry name" value="Homeodomain-like"/>
    <property type="match status" value="2"/>
</dbReference>
<gene>
    <name evidence="3" type="ORF">SteCoe_6090</name>
</gene>
<dbReference type="AlphaFoldDB" id="A0A1R2CQX0"/>
<dbReference type="InterPro" id="IPR009057">
    <property type="entry name" value="Homeodomain-like_sf"/>
</dbReference>
<evidence type="ECO:0000313" key="3">
    <source>
        <dbReference type="EMBL" id="OMJ91404.1"/>
    </source>
</evidence>
<comment type="caution">
    <text evidence="3">The sequence shown here is derived from an EMBL/GenBank/DDBJ whole genome shotgun (WGS) entry which is preliminary data.</text>
</comment>
<keyword evidence="4" id="KW-1185">Reference proteome</keyword>
<dbReference type="GO" id="GO:0000978">
    <property type="term" value="F:RNA polymerase II cis-regulatory region sequence-specific DNA binding"/>
    <property type="evidence" value="ECO:0007669"/>
    <property type="project" value="TreeGrafter"/>
</dbReference>
<organism evidence="3 4">
    <name type="scientific">Stentor coeruleus</name>
    <dbReference type="NCBI Taxonomy" id="5963"/>
    <lineage>
        <taxon>Eukaryota</taxon>
        <taxon>Sar</taxon>
        <taxon>Alveolata</taxon>
        <taxon>Ciliophora</taxon>
        <taxon>Postciliodesmatophora</taxon>
        <taxon>Heterotrichea</taxon>
        <taxon>Heterotrichida</taxon>
        <taxon>Stentoridae</taxon>
        <taxon>Stentor</taxon>
    </lineage>
</organism>
<dbReference type="Proteomes" id="UP000187209">
    <property type="component" value="Unassembled WGS sequence"/>
</dbReference>
<dbReference type="OrthoDB" id="2143914at2759"/>
<dbReference type="CDD" id="cd00167">
    <property type="entry name" value="SANT"/>
    <property type="match status" value="2"/>
</dbReference>
<evidence type="ECO:0008006" key="5">
    <source>
        <dbReference type="Google" id="ProtNLM"/>
    </source>
</evidence>
<evidence type="ECO:0000313" key="4">
    <source>
        <dbReference type="Proteomes" id="UP000187209"/>
    </source>
</evidence>
<dbReference type="InterPro" id="IPR017930">
    <property type="entry name" value="Myb_dom"/>
</dbReference>
<dbReference type="SMART" id="SM00717">
    <property type="entry name" value="SANT"/>
    <property type="match status" value="2"/>
</dbReference>
<dbReference type="PANTHER" id="PTHR45614">
    <property type="entry name" value="MYB PROTEIN-RELATED"/>
    <property type="match status" value="1"/>
</dbReference>
<dbReference type="InterPro" id="IPR050560">
    <property type="entry name" value="MYB_TF"/>
</dbReference>
<dbReference type="InterPro" id="IPR001005">
    <property type="entry name" value="SANT/Myb"/>
</dbReference>
<feature type="domain" description="Myb-like" evidence="1">
    <location>
        <begin position="11"/>
        <end position="59"/>
    </location>
</feature>
<feature type="domain" description="HTH myb-type" evidence="2">
    <location>
        <begin position="11"/>
        <end position="63"/>
    </location>
</feature>
<protein>
    <recommendedName>
        <fullName evidence="5">Myb-like domain-containing protein</fullName>
    </recommendedName>
</protein>